<dbReference type="EMBL" id="VNHQ01000013">
    <property type="protein sequence ID" value="TYP63400.1"/>
    <property type="molecule type" value="Genomic_DNA"/>
</dbReference>
<name>A0A5S5BBI4_STUST</name>
<protein>
    <submittedName>
        <fullName evidence="1">Uncharacterized protein</fullName>
    </submittedName>
</protein>
<evidence type="ECO:0000313" key="1">
    <source>
        <dbReference type="EMBL" id="TYP63400.1"/>
    </source>
</evidence>
<sequence>MSKPLINWPLKRSRTAVLLYPSFKELFSVHR</sequence>
<evidence type="ECO:0000313" key="2">
    <source>
        <dbReference type="Proteomes" id="UP000324282"/>
    </source>
</evidence>
<proteinExistence type="predicted"/>
<comment type="caution">
    <text evidence="1">The sequence shown here is derived from an EMBL/GenBank/DDBJ whole genome shotgun (WGS) entry which is preliminary data.</text>
</comment>
<reference evidence="1 2" key="1">
    <citation type="submission" date="2019-07" db="EMBL/GenBank/DDBJ databases">
        <title>Deep subsurface shale carbon reservoir microbial communities from Ohio and West Virginia, USA.</title>
        <authorList>
            <person name="Wrighton K."/>
        </authorList>
    </citation>
    <scope>NUCLEOTIDE SEQUENCE [LARGE SCALE GENOMIC DNA]</scope>
    <source>
        <strain evidence="1 2">NP_8Ht</strain>
    </source>
</reference>
<organism evidence="1 2">
    <name type="scientific">Stutzerimonas stutzeri</name>
    <name type="common">Pseudomonas stutzeri</name>
    <dbReference type="NCBI Taxonomy" id="316"/>
    <lineage>
        <taxon>Bacteria</taxon>
        <taxon>Pseudomonadati</taxon>
        <taxon>Pseudomonadota</taxon>
        <taxon>Gammaproteobacteria</taxon>
        <taxon>Pseudomonadales</taxon>
        <taxon>Pseudomonadaceae</taxon>
        <taxon>Stutzerimonas</taxon>
    </lineage>
</organism>
<gene>
    <name evidence="1" type="ORF">A9A72_123168</name>
</gene>
<dbReference type="AlphaFoldDB" id="A0A5S5BBI4"/>
<dbReference type="Proteomes" id="UP000324282">
    <property type="component" value="Unassembled WGS sequence"/>
</dbReference>
<accession>A0A5S5BBI4</accession>